<keyword evidence="1" id="KW-0812">Transmembrane</keyword>
<dbReference type="EMBL" id="JABXBU010000015">
    <property type="protein sequence ID" value="KAF8786577.1"/>
    <property type="molecule type" value="Genomic_DNA"/>
</dbReference>
<dbReference type="PANTHER" id="PTHR39948:SF1">
    <property type="entry name" value="GEO11419P1"/>
    <property type="match status" value="1"/>
</dbReference>
<keyword evidence="1" id="KW-0472">Membrane</keyword>
<keyword evidence="3" id="KW-1185">Reference proteome</keyword>
<reference evidence="2" key="2">
    <citation type="submission" date="2020-06" db="EMBL/GenBank/DDBJ databases">
        <authorList>
            <person name="Sheffer M."/>
        </authorList>
    </citation>
    <scope>NUCLEOTIDE SEQUENCE</scope>
</reference>
<name>A0A8T0F611_ARGBR</name>
<dbReference type="PANTHER" id="PTHR39948">
    <property type="entry name" value="GEO11419P1"/>
    <property type="match status" value="1"/>
</dbReference>
<comment type="caution">
    <text evidence="2">The sequence shown here is derived from an EMBL/GenBank/DDBJ whole genome shotgun (WGS) entry which is preliminary data.</text>
</comment>
<organism evidence="2 3">
    <name type="scientific">Argiope bruennichi</name>
    <name type="common">Wasp spider</name>
    <name type="synonym">Aranea bruennichi</name>
    <dbReference type="NCBI Taxonomy" id="94029"/>
    <lineage>
        <taxon>Eukaryota</taxon>
        <taxon>Metazoa</taxon>
        <taxon>Ecdysozoa</taxon>
        <taxon>Arthropoda</taxon>
        <taxon>Chelicerata</taxon>
        <taxon>Arachnida</taxon>
        <taxon>Araneae</taxon>
        <taxon>Araneomorphae</taxon>
        <taxon>Entelegynae</taxon>
        <taxon>Araneoidea</taxon>
        <taxon>Araneidae</taxon>
        <taxon>Argiope</taxon>
    </lineage>
</organism>
<accession>A0A8T0F611</accession>
<evidence type="ECO:0000256" key="1">
    <source>
        <dbReference type="SAM" id="Phobius"/>
    </source>
</evidence>
<dbReference type="AlphaFoldDB" id="A0A8T0F611"/>
<keyword evidence="1" id="KW-1133">Transmembrane helix</keyword>
<sequence>MFSIMWFFILIFIGYPVGYFFCGWYVLLCPLDACCPAFSGVTNFLLKATQFPLICTRNMLEGKGLCGEDRDALYFKKVNHPAALSRNSGADISTIRSDHLKKDLRSYFYRSQDVQVPVLHRVVVDPHLHRLSGGLLLRRLVRPLLPPGGLLRRLFRDHGVPAQGHAVPPLLHQEHDGGQRTLRMKHPPVATHRASFLFVSTLGYQIFGQIFSALDSSSVAVRKPTVMPIATRMVPKTRMTPPTIASSVMLGVLRYNTTSTLPVSMSVNPAELQLQMREDKMDLLYSCSHAGGTSLLSMISGSQF</sequence>
<feature type="transmembrane region" description="Helical" evidence="1">
    <location>
        <begin position="7"/>
        <end position="27"/>
    </location>
</feature>
<evidence type="ECO:0000313" key="2">
    <source>
        <dbReference type="EMBL" id="KAF8786577.1"/>
    </source>
</evidence>
<dbReference type="Proteomes" id="UP000807504">
    <property type="component" value="Unassembled WGS sequence"/>
</dbReference>
<protein>
    <submittedName>
        <fullName evidence="2">Uncharacterized protein</fullName>
    </submittedName>
</protein>
<reference evidence="2" key="1">
    <citation type="journal article" date="2020" name="bioRxiv">
        <title>Chromosome-level reference genome of the European wasp spider Argiope bruennichi: a resource for studies on range expansion and evolutionary adaptation.</title>
        <authorList>
            <person name="Sheffer M.M."/>
            <person name="Hoppe A."/>
            <person name="Krehenwinkel H."/>
            <person name="Uhl G."/>
            <person name="Kuss A.W."/>
            <person name="Jensen L."/>
            <person name="Jensen C."/>
            <person name="Gillespie R.G."/>
            <person name="Hoff K.J."/>
            <person name="Prost S."/>
        </authorList>
    </citation>
    <scope>NUCLEOTIDE SEQUENCE</scope>
</reference>
<proteinExistence type="predicted"/>
<gene>
    <name evidence="2" type="ORF">HNY73_008273</name>
</gene>
<evidence type="ECO:0000313" key="3">
    <source>
        <dbReference type="Proteomes" id="UP000807504"/>
    </source>
</evidence>